<reference evidence="1 2" key="1">
    <citation type="journal article" date="2010" name="Science">
        <title>Genomic comparison of the ants Camponotus floridanus and Harpegnathos saltator.</title>
        <authorList>
            <person name="Bonasio R."/>
            <person name="Zhang G."/>
            <person name="Ye C."/>
            <person name="Mutti N.S."/>
            <person name="Fang X."/>
            <person name="Qin N."/>
            <person name="Donahue G."/>
            <person name="Yang P."/>
            <person name="Li Q."/>
            <person name="Li C."/>
            <person name="Zhang P."/>
            <person name="Huang Z."/>
            <person name="Berger S.L."/>
            <person name="Reinberg D."/>
            <person name="Wang J."/>
            <person name="Liebig J."/>
        </authorList>
    </citation>
    <scope>NUCLEOTIDE SEQUENCE [LARGE SCALE GENOMIC DNA]</scope>
    <source>
        <strain evidence="2">C129</strain>
    </source>
</reference>
<organism evidence="2">
    <name type="scientific">Camponotus floridanus</name>
    <name type="common">Florida carpenter ant</name>
    <dbReference type="NCBI Taxonomy" id="104421"/>
    <lineage>
        <taxon>Eukaryota</taxon>
        <taxon>Metazoa</taxon>
        <taxon>Ecdysozoa</taxon>
        <taxon>Arthropoda</taxon>
        <taxon>Hexapoda</taxon>
        <taxon>Insecta</taxon>
        <taxon>Pterygota</taxon>
        <taxon>Neoptera</taxon>
        <taxon>Endopterygota</taxon>
        <taxon>Hymenoptera</taxon>
        <taxon>Apocrita</taxon>
        <taxon>Aculeata</taxon>
        <taxon>Formicoidea</taxon>
        <taxon>Formicidae</taxon>
        <taxon>Formicinae</taxon>
        <taxon>Camponotus</taxon>
    </lineage>
</organism>
<name>E2A2A1_CAMFO</name>
<protein>
    <submittedName>
        <fullName evidence="1">Uncharacterized protein</fullName>
    </submittedName>
</protein>
<evidence type="ECO:0000313" key="1">
    <source>
        <dbReference type="EMBL" id="EFN72438.1"/>
    </source>
</evidence>
<accession>E2A2A1</accession>
<dbReference type="EMBL" id="GL436002">
    <property type="protein sequence ID" value="EFN72438.1"/>
    <property type="molecule type" value="Genomic_DNA"/>
</dbReference>
<evidence type="ECO:0000313" key="2">
    <source>
        <dbReference type="Proteomes" id="UP000000311"/>
    </source>
</evidence>
<dbReference type="Proteomes" id="UP000000311">
    <property type="component" value="Unassembled WGS sequence"/>
</dbReference>
<feature type="non-terminal residue" evidence="1">
    <location>
        <position position="1"/>
    </location>
</feature>
<sequence>FLTFSCPCHSSALTAHAVCSKMPAYCEEFL</sequence>
<gene>
    <name evidence="1" type="ORF">EAG_12828</name>
</gene>
<proteinExistence type="predicted"/>
<dbReference type="InParanoid" id="E2A2A1"/>
<feature type="non-terminal residue" evidence="1">
    <location>
        <position position="30"/>
    </location>
</feature>
<keyword evidence="2" id="KW-1185">Reference proteome</keyword>
<dbReference type="AlphaFoldDB" id="E2A2A1"/>